<sequence>MVEHRQNLEKAQELAKVLEESHDVNVEAVATANIRVTTTNDEVEDACVKAHKRRRSFSNVLKRPKRLM</sequence>
<accession>A0ABR2S364</accession>
<dbReference type="EMBL" id="JBBPBN010000017">
    <property type="protein sequence ID" value="KAK9019618.1"/>
    <property type="molecule type" value="Genomic_DNA"/>
</dbReference>
<dbReference type="Proteomes" id="UP001396334">
    <property type="component" value="Unassembled WGS sequence"/>
</dbReference>
<name>A0ABR2S364_9ROSI</name>
<evidence type="ECO:0000313" key="1">
    <source>
        <dbReference type="EMBL" id="KAK9019618.1"/>
    </source>
</evidence>
<gene>
    <name evidence="1" type="ORF">V6N11_054134</name>
</gene>
<proteinExistence type="predicted"/>
<evidence type="ECO:0000313" key="2">
    <source>
        <dbReference type="Proteomes" id="UP001396334"/>
    </source>
</evidence>
<reference evidence="1 2" key="1">
    <citation type="journal article" date="2024" name="G3 (Bethesda)">
        <title>Genome assembly of Hibiscus sabdariffa L. provides insights into metabolisms of medicinal natural products.</title>
        <authorList>
            <person name="Kim T."/>
        </authorList>
    </citation>
    <scope>NUCLEOTIDE SEQUENCE [LARGE SCALE GENOMIC DNA]</scope>
    <source>
        <strain evidence="1">TK-2024</strain>
        <tissue evidence="1">Old leaves</tissue>
    </source>
</reference>
<comment type="caution">
    <text evidence="1">The sequence shown here is derived from an EMBL/GenBank/DDBJ whole genome shotgun (WGS) entry which is preliminary data.</text>
</comment>
<keyword evidence="2" id="KW-1185">Reference proteome</keyword>
<organism evidence="1 2">
    <name type="scientific">Hibiscus sabdariffa</name>
    <name type="common">roselle</name>
    <dbReference type="NCBI Taxonomy" id="183260"/>
    <lineage>
        <taxon>Eukaryota</taxon>
        <taxon>Viridiplantae</taxon>
        <taxon>Streptophyta</taxon>
        <taxon>Embryophyta</taxon>
        <taxon>Tracheophyta</taxon>
        <taxon>Spermatophyta</taxon>
        <taxon>Magnoliopsida</taxon>
        <taxon>eudicotyledons</taxon>
        <taxon>Gunneridae</taxon>
        <taxon>Pentapetalae</taxon>
        <taxon>rosids</taxon>
        <taxon>malvids</taxon>
        <taxon>Malvales</taxon>
        <taxon>Malvaceae</taxon>
        <taxon>Malvoideae</taxon>
        <taxon>Hibiscus</taxon>
    </lineage>
</organism>
<protein>
    <submittedName>
        <fullName evidence="1">Uncharacterized protein</fullName>
    </submittedName>
</protein>